<evidence type="ECO:0000313" key="8">
    <source>
        <dbReference type="Proteomes" id="UP001152523"/>
    </source>
</evidence>
<dbReference type="PANTHER" id="PTHR15503">
    <property type="entry name" value="LDOC1 RELATED"/>
    <property type="match status" value="1"/>
</dbReference>
<evidence type="ECO:0000256" key="3">
    <source>
        <dbReference type="SAM" id="Coils"/>
    </source>
</evidence>
<protein>
    <recommendedName>
        <fullName evidence="9">Retrotransposon gag domain-containing protein</fullName>
    </recommendedName>
</protein>
<dbReference type="InterPro" id="IPR005162">
    <property type="entry name" value="Retrotrans_gag_dom"/>
</dbReference>
<comment type="caution">
    <text evidence="7">The sequence shown here is derived from an EMBL/GenBank/DDBJ whole genome shotgun (WGS) entry which is preliminary data.</text>
</comment>
<dbReference type="Gene3D" id="1.10.8.60">
    <property type="match status" value="1"/>
</dbReference>
<feature type="domain" description="Retrotransposon gag" evidence="5">
    <location>
        <begin position="151"/>
        <end position="238"/>
    </location>
</feature>
<feature type="domain" description="ClpA/ClpB AAA lid" evidence="6">
    <location>
        <begin position="553"/>
        <end position="605"/>
    </location>
</feature>
<feature type="region of interest" description="Disordered" evidence="4">
    <location>
        <begin position="47"/>
        <end position="105"/>
    </location>
</feature>
<evidence type="ECO:0000259" key="5">
    <source>
        <dbReference type="Pfam" id="PF03732"/>
    </source>
</evidence>
<feature type="compositionally biased region" description="Basic residues" evidence="4">
    <location>
        <begin position="54"/>
        <end position="75"/>
    </location>
</feature>
<dbReference type="AlphaFoldDB" id="A0AAV0CLZ8"/>
<feature type="compositionally biased region" description="Polar residues" evidence="4">
    <location>
        <begin position="76"/>
        <end position="91"/>
    </location>
</feature>
<dbReference type="Pfam" id="PF08284">
    <property type="entry name" value="RVP_2"/>
    <property type="match status" value="1"/>
</dbReference>
<feature type="coiled-coil region" evidence="3">
    <location>
        <begin position="5"/>
        <end position="32"/>
    </location>
</feature>
<dbReference type="InterPro" id="IPR041546">
    <property type="entry name" value="ClpA/ClpB_AAA_lid"/>
</dbReference>
<keyword evidence="3" id="KW-0175">Coiled coil</keyword>
<evidence type="ECO:0000256" key="1">
    <source>
        <dbReference type="ARBA" id="ARBA00022741"/>
    </source>
</evidence>
<name>A0AAV0CLZ8_9ASTE</name>
<dbReference type="InterPro" id="IPR032567">
    <property type="entry name" value="RTL1-rel"/>
</dbReference>
<evidence type="ECO:0000256" key="4">
    <source>
        <dbReference type="SAM" id="MobiDB-lite"/>
    </source>
</evidence>
<dbReference type="Pfam" id="PF03732">
    <property type="entry name" value="Retrotrans_gag"/>
    <property type="match status" value="1"/>
</dbReference>
<sequence>MVRTRAKMELRMDAIERRLSEVQSEFKEELRSAIDALSASMSASMAAMGEQFRSRARSRSPPQHRVRSPPQHHVRSSNSPTTSGGNRNPSPNHFRVQHHREPENYNRFTIQTGRKIDLPIFTGDSAYNWLVRMERYFRVNHIHEEEQVEAAVVAMEGRAINWFIWWEHQTERKNWESLKAAVIRRFQPELIQNPYGPMLSLRQTGTVRDYRDEFEMVIAPQINIDMEMLKGIFLNGLRAEIKADLKLHSSSTLNEIMDTAILIEDKNEAMYGRRNEEDRLTLKEKGPTIAKPQTWGDGFRAKIGSSGSNNNGKGAAESRDFNSWFERMEKKITDMQSSGIRKVAPQLSHEELQERSRKGLCFKCGEKWNKEHTCKLRHYKMMLVEDSDAEEETDSEEPEIPVEEVVLESKSMQLSRMSRERIPTLRAFTVKGLLKGNQGERQVDILIDCGSTHNFVSQKLITEMQLPFQQLGEFQVELGNGERVRNNGRCEKLQIKVQDVMIKQDFYVLDLGGSNLILGLEWLAQLGRVKFDFQKLTMEWKDGEHRRRWLGDAVQILPGGADDEHHKGKHPYETITSAVPQSARHNPDRYMPDTASDVINEAGLRKLIMKPDLKVDQFLVLGMEGFNGVLSAIRDASNSGLKWIEEFSLGSKVEEIVPDLVHWPLDTLKSECNGVTHGLRWRLGDGTQMQLLEVFNLSNIMQQDAKQSLSLLSLAMFFLAMEGVKLKVQIRKLGKQKAVKYWEGRGARMKVNMKIKADSYHPP</sequence>
<organism evidence="7 8">
    <name type="scientific">Cuscuta epithymum</name>
    <dbReference type="NCBI Taxonomy" id="186058"/>
    <lineage>
        <taxon>Eukaryota</taxon>
        <taxon>Viridiplantae</taxon>
        <taxon>Streptophyta</taxon>
        <taxon>Embryophyta</taxon>
        <taxon>Tracheophyta</taxon>
        <taxon>Spermatophyta</taxon>
        <taxon>Magnoliopsida</taxon>
        <taxon>eudicotyledons</taxon>
        <taxon>Gunneridae</taxon>
        <taxon>Pentapetalae</taxon>
        <taxon>asterids</taxon>
        <taxon>lamiids</taxon>
        <taxon>Solanales</taxon>
        <taxon>Convolvulaceae</taxon>
        <taxon>Cuscuteae</taxon>
        <taxon>Cuscuta</taxon>
        <taxon>Cuscuta subgen. Cuscuta</taxon>
    </lineage>
</organism>
<feature type="region of interest" description="Disordered" evidence="4">
    <location>
        <begin position="291"/>
        <end position="317"/>
    </location>
</feature>
<evidence type="ECO:0000259" key="6">
    <source>
        <dbReference type="Pfam" id="PF17871"/>
    </source>
</evidence>
<keyword evidence="8" id="KW-1185">Reference proteome</keyword>
<dbReference type="Pfam" id="PF17871">
    <property type="entry name" value="AAA_lid_9"/>
    <property type="match status" value="1"/>
</dbReference>
<accession>A0AAV0CLZ8</accession>
<dbReference type="InterPro" id="IPR021109">
    <property type="entry name" value="Peptidase_aspartic_dom_sf"/>
</dbReference>
<dbReference type="EMBL" id="CAMAPF010000031">
    <property type="protein sequence ID" value="CAH9078190.1"/>
    <property type="molecule type" value="Genomic_DNA"/>
</dbReference>
<keyword evidence="2" id="KW-0067">ATP-binding</keyword>
<evidence type="ECO:0000256" key="2">
    <source>
        <dbReference type="ARBA" id="ARBA00022840"/>
    </source>
</evidence>
<evidence type="ECO:0008006" key="9">
    <source>
        <dbReference type="Google" id="ProtNLM"/>
    </source>
</evidence>
<dbReference type="SUPFAM" id="SSF50630">
    <property type="entry name" value="Acid proteases"/>
    <property type="match status" value="1"/>
</dbReference>
<reference evidence="7" key="1">
    <citation type="submission" date="2022-07" db="EMBL/GenBank/DDBJ databases">
        <authorList>
            <person name="Macas J."/>
            <person name="Novak P."/>
            <person name="Neumann P."/>
        </authorList>
    </citation>
    <scope>NUCLEOTIDE SEQUENCE</scope>
</reference>
<dbReference type="GO" id="GO:0005524">
    <property type="term" value="F:ATP binding"/>
    <property type="evidence" value="ECO:0007669"/>
    <property type="project" value="UniProtKB-KW"/>
</dbReference>
<dbReference type="Proteomes" id="UP001152523">
    <property type="component" value="Unassembled WGS sequence"/>
</dbReference>
<gene>
    <name evidence="7" type="ORF">CEPIT_LOCUS6469</name>
</gene>
<keyword evidence="1" id="KW-0547">Nucleotide-binding</keyword>
<dbReference type="CDD" id="cd00303">
    <property type="entry name" value="retropepsin_like"/>
    <property type="match status" value="1"/>
</dbReference>
<dbReference type="Gene3D" id="2.40.70.10">
    <property type="entry name" value="Acid Proteases"/>
    <property type="match status" value="1"/>
</dbReference>
<dbReference type="PANTHER" id="PTHR15503:SF22">
    <property type="entry name" value="TRANSPOSON TY3-I GAG POLYPROTEIN"/>
    <property type="match status" value="1"/>
</dbReference>
<proteinExistence type="predicted"/>
<evidence type="ECO:0000313" key="7">
    <source>
        <dbReference type="EMBL" id="CAH9078190.1"/>
    </source>
</evidence>